<gene>
    <name evidence="9" type="primary">mRpS10</name>
    <name evidence="9" type="ORF">FJT64_014967</name>
</gene>
<keyword evidence="3 9" id="KW-0689">Ribosomal protein</keyword>
<dbReference type="InterPro" id="IPR036838">
    <property type="entry name" value="Ribosomal_uS10_dom_sf"/>
</dbReference>
<dbReference type="SUPFAM" id="SSF54999">
    <property type="entry name" value="Ribosomal protein S10"/>
    <property type="match status" value="1"/>
</dbReference>
<dbReference type="Pfam" id="PF00338">
    <property type="entry name" value="Ribosomal_S10"/>
    <property type="match status" value="1"/>
</dbReference>
<comment type="caution">
    <text evidence="9">The sequence shown here is derived from an EMBL/GenBank/DDBJ whole genome shotgun (WGS) entry which is preliminary data.</text>
</comment>
<evidence type="ECO:0000313" key="10">
    <source>
        <dbReference type="Proteomes" id="UP000440578"/>
    </source>
</evidence>
<dbReference type="Proteomes" id="UP000440578">
    <property type="component" value="Unassembled WGS sequence"/>
</dbReference>
<dbReference type="InterPro" id="IPR001848">
    <property type="entry name" value="Ribosomal_uS10"/>
</dbReference>
<organism evidence="9 10">
    <name type="scientific">Amphibalanus amphitrite</name>
    <name type="common">Striped barnacle</name>
    <name type="synonym">Balanus amphitrite</name>
    <dbReference type="NCBI Taxonomy" id="1232801"/>
    <lineage>
        <taxon>Eukaryota</taxon>
        <taxon>Metazoa</taxon>
        <taxon>Ecdysozoa</taxon>
        <taxon>Arthropoda</taxon>
        <taxon>Crustacea</taxon>
        <taxon>Multicrustacea</taxon>
        <taxon>Cirripedia</taxon>
        <taxon>Thoracica</taxon>
        <taxon>Thoracicalcarea</taxon>
        <taxon>Balanomorpha</taxon>
        <taxon>Balanoidea</taxon>
        <taxon>Balanidae</taxon>
        <taxon>Amphibalaninae</taxon>
        <taxon>Amphibalanus</taxon>
    </lineage>
</organism>
<evidence type="ECO:0000259" key="8">
    <source>
        <dbReference type="SMART" id="SM01403"/>
    </source>
</evidence>
<comment type="subcellular location">
    <subcellularLocation>
        <location evidence="1">Mitochondrion</location>
    </subcellularLocation>
</comment>
<sequence length="176" mass="20127">MSRIRLIQLGSSCLSKANFQNICSSGFKAPAARGLQVPADPTRRQRPDLLYSRLELELRAHDPAVLDSYVTFLQQAARHLGVTTGKLWEPPRHYQRLSLLKSVHIFAKHKVQYEARTYFRVLELLRLTGSTADTYLEYTQRMLPEGIAMKVSRYARESLPEHLSQRPDQSESDGKS</sequence>
<evidence type="ECO:0000256" key="7">
    <source>
        <dbReference type="ARBA" id="ARBA00035544"/>
    </source>
</evidence>
<dbReference type="Gene3D" id="3.30.70.600">
    <property type="entry name" value="Ribosomal protein S10 domain"/>
    <property type="match status" value="1"/>
</dbReference>
<dbReference type="InterPro" id="IPR027486">
    <property type="entry name" value="Ribosomal_uS10_dom"/>
</dbReference>
<dbReference type="PANTHER" id="PTHR13334:SF4">
    <property type="entry name" value="SMALL RIBOSOMAL SUBUNIT PROTEIN US10M"/>
    <property type="match status" value="1"/>
</dbReference>
<evidence type="ECO:0000256" key="2">
    <source>
        <dbReference type="ARBA" id="ARBA00007102"/>
    </source>
</evidence>
<dbReference type="InterPro" id="IPR040055">
    <property type="entry name" value="Ribosomal_uS10m"/>
</dbReference>
<evidence type="ECO:0000256" key="5">
    <source>
        <dbReference type="ARBA" id="ARBA00023274"/>
    </source>
</evidence>
<dbReference type="OrthoDB" id="366214at2759"/>
<keyword evidence="4" id="KW-0496">Mitochondrion</keyword>
<protein>
    <recommendedName>
        <fullName evidence="6">Small ribosomal subunit protein uS10m</fullName>
    </recommendedName>
    <alternativeName>
        <fullName evidence="7">28S ribosomal protein S10, mitochondrial</fullName>
    </alternativeName>
</protein>
<accession>A0A6A4XE32</accession>
<dbReference type="HAMAP" id="MF_00508">
    <property type="entry name" value="Ribosomal_uS10"/>
    <property type="match status" value="1"/>
</dbReference>
<keyword evidence="5" id="KW-0687">Ribonucleoprotein</keyword>
<dbReference type="PANTHER" id="PTHR13334">
    <property type="entry name" value="MITOCHONDRIAL 28S RIBOSOMAL PROTEIN S10"/>
    <property type="match status" value="1"/>
</dbReference>
<evidence type="ECO:0000256" key="6">
    <source>
        <dbReference type="ARBA" id="ARBA00035261"/>
    </source>
</evidence>
<dbReference type="GO" id="GO:0005763">
    <property type="term" value="C:mitochondrial small ribosomal subunit"/>
    <property type="evidence" value="ECO:0007669"/>
    <property type="project" value="InterPro"/>
</dbReference>
<feature type="domain" description="Small ribosomal subunit protein uS10" evidence="8">
    <location>
        <begin position="55"/>
        <end position="152"/>
    </location>
</feature>
<evidence type="ECO:0000256" key="4">
    <source>
        <dbReference type="ARBA" id="ARBA00023128"/>
    </source>
</evidence>
<dbReference type="GO" id="GO:0006412">
    <property type="term" value="P:translation"/>
    <property type="evidence" value="ECO:0007669"/>
    <property type="project" value="InterPro"/>
</dbReference>
<keyword evidence="10" id="KW-1185">Reference proteome</keyword>
<dbReference type="SMART" id="SM01403">
    <property type="entry name" value="Ribosomal_S10"/>
    <property type="match status" value="1"/>
</dbReference>
<proteinExistence type="inferred from homology"/>
<evidence type="ECO:0000256" key="1">
    <source>
        <dbReference type="ARBA" id="ARBA00004173"/>
    </source>
</evidence>
<evidence type="ECO:0000313" key="9">
    <source>
        <dbReference type="EMBL" id="KAF0314630.1"/>
    </source>
</evidence>
<reference evidence="9 10" key="1">
    <citation type="submission" date="2019-07" db="EMBL/GenBank/DDBJ databases">
        <title>Draft genome assembly of a fouling barnacle, Amphibalanus amphitrite (Darwin, 1854): The first reference genome for Thecostraca.</title>
        <authorList>
            <person name="Kim W."/>
        </authorList>
    </citation>
    <scope>NUCLEOTIDE SEQUENCE [LARGE SCALE GENOMIC DNA]</scope>
    <source>
        <strain evidence="9">SNU_AA5</strain>
        <tissue evidence="9">Soma without cirri and trophi</tissue>
    </source>
</reference>
<dbReference type="GO" id="GO:0003735">
    <property type="term" value="F:structural constituent of ribosome"/>
    <property type="evidence" value="ECO:0007669"/>
    <property type="project" value="InterPro"/>
</dbReference>
<name>A0A6A4XE32_AMPAM</name>
<dbReference type="EMBL" id="VIIS01000010">
    <property type="protein sequence ID" value="KAF0314630.1"/>
    <property type="molecule type" value="Genomic_DNA"/>
</dbReference>
<evidence type="ECO:0000256" key="3">
    <source>
        <dbReference type="ARBA" id="ARBA00022980"/>
    </source>
</evidence>
<comment type="similarity">
    <text evidence="2">Belongs to the universal ribosomal protein uS10 family.</text>
</comment>
<dbReference type="AlphaFoldDB" id="A0A6A4XE32"/>